<reference evidence="21 22" key="1">
    <citation type="journal article" date="2015" name="Int. J. Syst. Evol. Microbiol.">
        <title>Methanoculleus sediminis sp. nov., a methanogen from sediments near a submarine mud volcano.</title>
        <authorList>
            <person name="Chen S.C."/>
            <person name="Chen M.F."/>
            <person name="Lai M.C."/>
            <person name="Weng C.Y."/>
            <person name="Wu S.Y."/>
            <person name="Lin S."/>
            <person name="Yang T.F."/>
            <person name="Chen P.C."/>
        </authorList>
    </citation>
    <scope>NUCLEOTIDE SEQUENCE [LARGE SCALE GENOMIC DNA]</scope>
    <source>
        <strain evidence="21 22">S3Fa</strain>
    </source>
</reference>
<keyword evidence="7 19" id="KW-0812">Transmembrane</keyword>
<feature type="transmembrane region" description="Helical" evidence="19">
    <location>
        <begin position="258"/>
        <end position="275"/>
    </location>
</feature>
<dbReference type="NCBIfam" id="TIGR01494">
    <property type="entry name" value="ATPase_P-type"/>
    <property type="match status" value="1"/>
</dbReference>
<keyword evidence="12" id="KW-0067">ATP-binding</keyword>
<accession>A0A0H1QZ50</accession>
<dbReference type="CDD" id="cd00371">
    <property type="entry name" value="HMA"/>
    <property type="match status" value="2"/>
</dbReference>
<dbReference type="Pfam" id="PF00122">
    <property type="entry name" value="E1-E2_ATPase"/>
    <property type="match status" value="1"/>
</dbReference>
<dbReference type="PRINTS" id="PR00119">
    <property type="entry name" value="CATATPASE"/>
</dbReference>
<dbReference type="CDD" id="cd02094">
    <property type="entry name" value="P-type_ATPase_Cu-like"/>
    <property type="match status" value="1"/>
</dbReference>
<dbReference type="SUPFAM" id="SSF81665">
    <property type="entry name" value="Calcium ATPase, transmembrane domain M"/>
    <property type="match status" value="1"/>
</dbReference>
<dbReference type="AlphaFoldDB" id="A0A0H1QZ50"/>
<keyword evidence="17" id="KW-0406">Ion transport</keyword>
<feature type="transmembrane region" description="Helical" evidence="19">
    <location>
        <begin position="230"/>
        <end position="252"/>
    </location>
</feature>
<gene>
    <name evidence="21" type="ORF">SZ63_03750</name>
</gene>
<dbReference type="Pfam" id="PF00702">
    <property type="entry name" value="Hydrolase"/>
    <property type="match status" value="1"/>
</dbReference>
<evidence type="ECO:0000256" key="12">
    <source>
        <dbReference type="ARBA" id="ARBA00022840"/>
    </source>
</evidence>
<dbReference type="EMBL" id="JXOJ01000002">
    <property type="protein sequence ID" value="KLK88175.1"/>
    <property type="molecule type" value="Genomic_DNA"/>
</dbReference>
<dbReference type="STRING" id="1550566.SZ63_03750"/>
<name>A0A0H1QZ50_9EURY</name>
<dbReference type="OrthoDB" id="8588at2157"/>
<dbReference type="PRINTS" id="PR00120">
    <property type="entry name" value="HATPASE"/>
</dbReference>
<dbReference type="InterPro" id="IPR059000">
    <property type="entry name" value="ATPase_P-type_domA"/>
</dbReference>
<dbReference type="RefSeq" id="WP_048181413.1">
    <property type="nucleotide sequence ID" value="NZ_JXOJ01000002.1"/>
</dbReference>
<protein>
    <recommendedName>
        <fullName evidence="3">P-type Cu(+) transporter</fullName>
        <ecNumber evidence="3">7.2.2.8</ecNumber>
    </recommendedName>
</protein>
<dbReference type="InterPro" id="IPR036163">
    <property type="entry name" value="HMA_dom_sf"/>
</dbReference>
<keyword evidence="6" id="KW-0597">Phosphoprotein</keyword>
<dbReference type="SFLD" id="SFLDF00027">
    <property type="entry name" value="p-type_atpase"/>
    <property type="match status" value="1"/>
</dbReference>
<keyword evidence="5" id="KW-1003">Cell membrane</keyword>
<dbReference type="GO" id="GO:0043682">
    <property type="term" value="F:P-type divalent copper transporter activity"/>
    <property type="evidence" value="ECO:0007669"/>
    <property type="project" value="TreeGrafter"/>
</dbReference>
<dbReference type="GO" id="GO:0016887">
    <property type="term" value="F:ATP hydrolysis activity"/>
    <property type="evidence" value="ECO:0007669"/>
    <property type="project" value="InterPro"/>
</dbReference>
<dbReference type="NCBIfam" id="TIGR01525">
    <property type="entry name" value="ATPase-IB_hvy"/>
    <property type="match status" value="1"/>
</dbReference>
<dbReference type="Gene3D" id="3.40.1110.10">
    <property type="entry name" value="Calcium-transporting ATPase, cytoplasmic domain N"/>
    <property type="match status" value="1"/>
</dbReference>
<dbReference type="InterPro" id="IPR006122">
    <property type="entry name" value="HMA_Cu_ion-bd"/>
</dbReference>
<dbReference type="PANTHER" id="PTHR43520">
    <property type="entry name" value="ATP7, ISOFORM B"/>
    <property type="match status" value="1"/>
</dbReference>
<feature type="transmembrane region" description="Helical" evidence="19">
    <location>
        <begin position="436"/>
        <end position="459"/>
    </location>
</feature>
<feature type="transmembrane region" description="Helical" evidence="19">
    <location>
        <begin position="782"/>
        <end position="801"/>
    </location>
</feature>
<keyword evidence="11" id="KW-0187">Copper transport</keyword>
<dbReference type="EC" id="7.2.2.8" evidence="3"/>
<keyword evidence="13" id="KW-0460">Magnesium</keyword>
<dbReference type="InterPro" id="IPR036412">
    <property type="entry name" value="HAD-like_sf"/>
</dbReference>
<dbReference type="FunFam" id="2.70.150.10:FF:000020">
    <property type="entry name" value="Copper-exporting P-type ATPase A"/>
    <property type="match status" value="1"/>
</dbReference>
<dbReference type="PATRIC" id="fig|1550566.3.peg.805"/>
<keyword evidence="8" id="KW-0479">Metal-binding</keyword>
<evidence type="ECO:0000256" key="5">
    <source>
        <dbReference type="ARBA" id="ARBA00022475"/>
    </source>
</evidence>
<sequence length="821" mass="87000">MPEEKRRAELKITGMHCASCALNVEHALKGRDAVYDARVNLASETATVEYDPARATLADLEWTVSDAGYEVVRNEATVRIGGMVCASCAQVIEASLADLDGVYETRVNLASENAHIVYNPALVTIADIRAAVEDAGYQYLGLEEEIPEDVEARMREEDLRDKFRRFTVGFAVSIPLFLYMLFGMPGAAALPVSVNLVMLAVTLPVFLYVSAPIFRAAAAALRNRALTMDVMYAMGIGVAYGASLLGTFQIVLTPDFNFYETAVMLAAFLTLGRYLEARAKGRTSEAIKKLVGLRPRTATVIRDGKEVEVPVEAVVVGDVILIRPGEKVPVDGTVVGGESSVDESMITGEPIPADKKEGDEVVGGTLNVNGVLRIRAEKIGKDMVLSQIIRLVRDAQGSKPPVERIADVAVSYFIPAVLAIATAAFLVWYFGLGAPLLFALTVLISVLVVACPCALGLATPTAVTVGIGRGAELGVLIRNGEALEVSEKLTAIVFDKTGTLTRGKPDVTDVVTLAVPEERLLAVAAAVEHNSQHPLAEAVVRRAESAGVTVPASERFTTFGGRGVSAVVEGTEVFIGNRPFLEEHGVTIPEGAERRIAALQDEGKTAVLVAAGSDLAGILAIADTLKPTTKRAVAELKRMGLAVTMITGDNERTANAIAREVGIEDVRAGVLPQEKAEEVRALQGRGEVVAFVGDGINDAPALAQADVGIAIGSGTDVAIESGDVVLIRDDLIDVVAAVELSRKVMSRIKQNLFWAFAYNSALIPLAAGVLYPFFGITFRPELAALAMALSSVTVVSLSLLLKAYIPPAKRGTLSEADARGS</sequence>
<dbReference type="SFLD" id="SFLDS00003">
    <property type="entry name" value="Haloacid_Dehalogenase"/>
    <property type="match status" value="1"/>
</dbReference>
<dbReference type="Gene3D" id="2.70.150.10">
    <property type="entry name" value="Calcium-transporting ATPase, cytoplasmic transduction domain A"/>
    <property type="match status" value="1"/>
</dbReference>
<keyword evidence="4" id="KW-0813">Transport</keyword>
<dbReference type="SUPFAM" id="SSF81653">
    <property type="entry name" value="Calcium ATPase, transduction domain A"/>
    <property type="match status" value="1"/>
</dbReference>
<dbReference type="PANTHER" id="PTHR43520:SF8">
    <property type="entry name" value="P-TYPE CU(+) TRANSPORTER"/>
    <property type="match status" value="1"/>
</dbReference>
<dbReference type="PROSITE" id="PS01047">
    <property type="entry name" value="HMA_1"/>
    <property type="match status" value="2"/>
</dbReference>
<organism evidence="21 22">
    <name type="scientific">Methanoculleus sediminis</name>
    <dbReference type="NCBI Taxonomy" id="1550566"/>
    <lineage>
        <taxon>Archaea</taxon>
        <taxon>Methanobacteriati</taxon>
        <taxon>Methanobacteriota</taxon>
        <taxon>Stenosarchaea group</taxon>
        <taxon>Methanomicrobia</taxon>
        <taxon>Methanomicrobiales</taxon>
        <taxon>Methanomicrobiaceae</taxon>
        <taxon>Methanoculleus</taxon>
    </lineage>
</organism>
<keyword evidence="14" id="KW-1278">Translocase</keyword>
<dbReference type="PROSITE" id="PS00154">
    <property type="entry name" value="ATPASE_E1_E2"/>
    <property type="match status" value="1"/>
</dbReference>
<keyword evidence="16" id="KW-0186">Copper</keyword>
<evidence type="ECO:0000256" key="13">
    <source>
        <dbReference type="ARBA" id="ARBA00022842"/>
    </source>
</evidence>
<dbReference type="InterPro" id="IPR018303">
    <property type="entry name" value="ATPase_P-typ_P_site"/>
</dbReference>
<dbReference type="NCBIfam" id="TIGR00003">
    <property type="entry name" value="copper ion binding protein"/>
    <property type="match status" value="1"/>
</dbReference>
<dbReference type="GO" id="GO:0005507">
    <property type="term" value="F:copper ion binding"/>
    <property type="evidence" value="ECO:0007669"/>
    <property type="project" value="InterPro"/>
</dbReference>
<feature type="transmembrane region" description="Helical" evidence="19">
    <location>
        <begin position="188"/>
        <end position="209"/>
    </location>
</feature>
<dbReference type="GO" id="GO:0005524">
    <property type="term" value="F:ATP binding"/>
    <property type="evidence" value="ECO:0007669"/>
    <property type="project" value="UniProtKB-KW"/>
</dbReference>
<proteinExistence type="inferred from homology"/>
<dbReference type="InterPro" id="IPR017969">
    <property type="entry name" value="Heavy-metal-associated_CS"/>
</dbReference>
<dbReference type="InterPro" id="IPR023299">
    <property type="entry name" value="ATPase_P-typ_cyto_dom_N"/>
</dbReference>
<evidence type="ECO:0000256" key="17">
    <source>
        <dbReference type="ARBA" id="ARBA00023065"/>
    </source>
</evidence>
<evidence type="ECO:0000256" key="6">
    <source>
        <dbReference type="ARBA" id="ARBA00022553"/>
    </source>
</evidence>
<evidence type="ECO:0000256" key="3">
    <source>
        <dbReference type="ARBA" id="ARBA00012517"/>
    </source>
</evidence>
<dbReference type="SUPFAM" id="SSF55008">
    <property type="entry name" value="HMA, heavy metal-associated domain"/>
    <property type="match status" value="2"/>
</dbReference>
<keyword evidence="22" id="KW-1185">Reference proteome</keyword>
<evidence type="ECO:0000256" key="9">
    <source>
        <dbReference type="ARBA" id="ARBA00022737"/>
    </source>
</evidence>
<dbReference type="Proteomes" id="UP000035301">
    <property type="component" value="Unassembled WGS sequence"/>
</dbReference>
<keyword evidence="15 19" id="KW-1133">Transmembrane helix</keyword>
<dbReference type="GO" id="GO:0055070">
    <property type="term" value="P:copper ion homeostasis"/>
    <property type="evidence" value="ECO:0007669"/>
    <property type="project" value="TreeGrafter"/>
</dbReference>
<evidence type="ECO:0000256" key="19">
    <source>
        <dbReference type="SAM" id="Phobius"/>
    </source>
</evidence>
<dbReference type="FunFam" id="3.40.50.1000:FF:000144">
    <property type="entry name" value="copper-transporting ATPase 1 isoform X2"/>
    <property type="match status" value="1"/>
</dbReference>
<dbReference type="InterPro" id="IPR044492">
    <property type="entry name" value="P_typ_ATPase_HD_dom"/>
</dbReference>
<feature type="transmembrane region" description="Helical" evidence="19">
    <location>
        <begin position="409"/>
        <end position="430"/>
    </location>
</feature>
<dbReference type="GO" id="GO:0005886">
    <property type="term" value="C:plasma membrane"/>
    <property type="evidence" value="ECO:0007669"/>
    <property type="project" value="UniProtKB-SubCell"/>
</dbReference>
<dbReference type="InterPro" id="IPR023214">
    <property type="entry name" value="HAD_sf"/>
</dbReference>
<dbReference type="Gene3D" id="3.30.70.100">
    <property type="match status" value="2"/>
</dbReference>
<evidence type="ECO:0000256" key="16">
    <source>
        <dbReference type="ARBA" id="ARBA00023008"/>
    </source>
</evidence>
<evidence type="ECO:0000256" key="10">
    <source>
        <dbReference type="ARBA" id="ARBA00022741"/>
    </source>
</evidence>
<evidence type="ECO:0000256" key="18">
    <source>
        <dbReference type="ARBA" id="ARBA00023136"/>
    </source>
</evidence>
<comment type="similarity">
    <text evidence="2">Belongs to the cation transport ATPase (P-type) (TC 3.A.3) family. Type IB subfamily.</text>
</comment>
<evidence type="ECO:0000256" key="7">
    <source>
        <dbReference type="ARBA" id="ARBA00022692"/>
    </source>
</evidence>
<evidence type="ECO:0000256" key="11">
    <source>
        <dbReference type="ARBA" id="ARBA00022796"/>
    </source>
</evidence>
<feature type="transmembrane region" description="Helical" evidence="19">
    <location>
        <begin position="752"/>
        <end position="776"/>
    </location>
</feature>
<dbReference type="InterPro" id="IPR006121">
    <property type="entry name" value="HMA_dom"/>
</dbReference>
<keyword evidence="18 19" id="KW-0472">Membrane</keyword>
<dbReference type="InterPro" id="IPR023298">
    <property type="entry name" value="ATPase_P-typ_TM_dom_sf"/>
</dbReference>
<comment type="subcellular location">
    <subcellularLocation>
        <location evidence="1">Cell membrane</location>
        <topology evidence="1">Multi-pass membrane protein</topology>
    </subcellularLocation>
</comment>
<dbReference type="PROSITE" id="PS50846">
    <property type="entry name" value="HMA_2"/>
    <property type="match status" value="2"/>
</dbReference>
<keyword evidence="10" id="KW-0547">Nucleotide-binding</keyword>
<dbReference type="InterPro" id="IPR008250">
    <property type="entry name" value="ATPase_P-typ_transduc_dom_A_sf"/>
</dbReference>
<dbReference type="SUPFAM" id="SSF56784">
    <property type="entry name" value="HAD-like"/>
    <property type="match status" value="1"/>
</dbReference>
<evidence type="ECO:0000313" key="22">
    <source>
        <dbReference type="Proteomes" id="UP000035301"/>
    </source>
</evidence>
<dbReference type="SFLD" id="SFLDG00002">
    <property type="entry name" value="C1.7:_P-type_atpase_like"/>
    <property type="match status" value="1"/>
</dbReference>
<feature type="transmembrane region" description="Helical" evidence="19">
    <location>
        <begin position="163"/>
        <end position="182"/>
    </location>
</feature>
<evidence type="ECO:0000256" key="4">
    <source>
        <dbReference type="ARBA" id="ARBA00022448"/>
    </source>
</evidence>
<dbReference type="FunFam" id="3.30.70.100:FF:000005">
    <property type="entry name" value="Copper-exporting P-type ATPase A"/>
    <property type="match status" value="2"/>
</dbReference>
<dbReference type="Pfam" id="PF00403">
    <property type="entry name" value="HMA"/>
    <property type="match status" value="2"/>
</dbReference>
<dbReference type="Gene3D" id="3.40.50.1000">
    <property type="entry name" value="HAD superfamily/HAD-like"/>
    <property type="match status" value="1"/>
</dbReference>
<dbReference type="GO" id="GO:0140581">
    <property type="term" value="F:P-type monovalent copper transporter activity"/>
    <property type="evidence" value="ECO:0007669"/>
    <property type="project" value="UniProtKB-EC"/>
</dbReference>
<dbReference type="InterPro" id="IPR001757">
    <property type="entry name" value="P_typ_ATPase"/>
</dbReference>
<evidence type="ECO:0000256" key="8">
    <source>
        <dbReference type="ARBA" id="ARBA00022723"/>
    </source>
</evidence>
<evidence type="ECO:0000256" key="15">
    <source>
        <dbReference type="ARBA" id="ARBA00022989"/>
    </source>
</evidence>
<dbReference type="NCBIfam" id="TIGR01511">
    <property type="entry name" value="ATPase-IB1_Cu"/>
    <property type="match status" value="1"/>
</dbReference>
<comment type="caution">
    <text evidence="21">The sequence shown here is derived from an EMBL/GenBank/DDBJ whole genome shotgun (WGS) entry which is preliminary data.</text>
</comment>
<evidence type="ECO:0000256" key="14">
    <source>
        <dbReference type="ARBA" id="ARBA00022967"/>
    </source>
</evidence>
<evidence type="ECO:0000313" key="21">
    <source>
        <dbReference type="EMBL" id="KLK88175.1"/>
    </source>
</evidence>
<keyword evidence="9" id="KW-0677">Repeat</keyword>
<feature type="domain" description="HMA" evidence="20">
    <location>
        <begin position="6"/>
        <end position="72"/>
    </location>
</feature>
<evidence type="ECO:0000256" key="1">
    <source>
        <dbReference type="ARBA" id="ARBA00004651"/>
    </source>
</evidence>
<evidence type="ECO:0000259" key="20">
    <source>
        <dbReference type="PROSITE" id="PS50846"/>
    </source>
</evidence>
<dbReference type="InterPro" id="IPR027256">
    <property type="entry name" value="P-typ_ATPase_IB"/>
</dbReference>
<feature type="domain" description="HMA" evidence="20">
    <location>
        <begin position="74"/>
        <end position="140"/>
    </location>
</feature>
<evidence type="ECO:0000256" key="2">
    <source>
        <dbReference type="ARBA" id="ARBA00006024"/>
    </source>
</evidence>